<comment type="caution">
    <text evidence="2">The sequence shown here is derived from an EMBL/GenBank/DDBJ whole genome shotgun (WGS) entry which is preliminary data.</text>
</comment>
<feature type="region of interest" description="Disordered" evidence="1">
    <location>
        <begin position="1"/>
        <end position="54"/>
    </location>
</feature>
<evidence type="ECO:0000256" key="1">
    <source>
        <dbReference type="SAM" id="MobiDB-lite"/>
    </source>
</evidence>
<feature type="compositionally biased region" description="Low complexity" evidence="1">
    <location>
        <begin position="14"/>
        <end position="25"/>
    </location>
</feature>
<name>A0AAV4DDV6_9GAST</name>
<dbReference type="AlphaFoldDB" id="A0AAV4DDV6"/>
<organism evidence="2 3">
    <name type="scientific">Plakobranchus ocellatus</name>
    <dbReference type="NCBI Taxonomy" id="259542"/>
    <lineage>
        <taxon>Eukaryota</taxon>
        <taxon>Metazoa</taxon>
        <taxon>Spiralia</taxon>
        <taxon>Lophotrochozoa</taxon>
        <taxon>Mollusca</taxon>
        <taxon>Gastropoda</taxon>
        <taxon>Heterobranchia</taxon>
        <taxon>Euthyneura</taxon>
        <taxon>Panpulmonata</taxon>
        <taxon>Sacoglossa</taxon>
        <taxon>Placobranchoidea</taxon>
        <taxon>Plakobranchidae</taxon>
        <taxon>Plakobranchus</taxon>
    </lineage>
</organism>
<protein>
    <submittedName>
        <fullName evidence="2">Uncharacterized protein</fullName>
    </submittedName>
</protein>
<feature type="region of interest" description="Disordered" evidence="1">
    <location>
        <begin position="100"/>
        <end position="122"/>
    </location>
</feature>
<keyword evidence="3" id="KW-1185">Reference proteome</keyword>
<evidence type="ECO:0000313" key="3">
    <source>
        <dbReference type="Proteomes" id="UP000735302"/>
    </source>
</evidence>
<reference evidence="2 3" key="1">
    <citation type="journal article" date="2021" name="Elife">
        <title>Chloroplast acquisition without the gene transfer in kleptoplastic sea slugs, Plakobranchus ocellatus.</title>
        <authorList>
            <person name="Maeda T."/>
            <person name="Takahashi S."/>
            <person name="Yoshida T."/>
            <person name="Shimamura S."/>
            <person name="Takaki Y."/>
            <person name="Nagai Y."/>
            <person name="Toyoda A."/>
            <person name="Suzuki Y."/>
            <person name="Arimoto A."/>
            <person name="Ishii H."/>
            <person name="Satoh N."/>
            <person name="Nishiyama T."/>
            <person name="Hasebe M."/>
            <person name="Maruyama T."/>
            <person name="Minagawa J."/>
            <person name="Obokata J."/>
            <person name="Shigenobu S."/>
        </authorList>
    </citation>
    <scope>NUCLEOTIDE SEQUENCE [LARGE SCALE GENOMIC DNA]</scope>
</reference>
<sequence length="122" mass="13100">MSALSERTARNTPRSGRGSSCGSSREIQQKTSETSACRRERFYPGKPASTPPTLMARAWIPPVDCATLTYVSSADCSPKVCHCPDGFLCIAIPQHGDLRLSDPPSNQDAGGGARTCDRRISE</sequence>
<proteinExistence type="predicted"/>
<evidence type="ECO:0000313" key="2">
    <source>
        <dbReference type="EMBL" id="GFO42437.1"/>
    </source>
</evidence>
<gene>
    <name evidence="2" type="ORF">PoB_006894200</name>
</gene>
<dbReference type="Proteomes" id="UP000735302">
    <property type="component" value="Unassembled WGS sequence"/>
</dbReference>
<accession>A0AAV4DDV6</accession>
<dbReference type="EMBL" id="BLXT01007807">
    <property type="protein sequence ID" value="GFO42437.1"/>
    <property type="molecule type" value="Genomic_DNA"/>
</dbReference>